<dbReference type="Proteomes" id="UP000604383">
    <property type="component" value="Unassembled WGS sequence"/>
</dbReference>
<sequence length="253" mass="28588">MKKLAALVLSFGMLFSMAACSGSKVSDDALDKLESSVKKFSEVKNANYSADMDMTVDKENAKIKLYGGFISETKKPLQLSMIMDMEASGQKLEKYMQLFVKDDTMYLNMMDMMKQKTSLKDAMGTASIPNVNFDADTFKMNKEDMKKFLKEASVKGNDLKLSFDVEKLNEETKKETEKNNVTDANVEFKKLDMDVTLNNDFMEKAVITMEMTNTKGETKQEMNGTISLTVKDINKVSSIDFPDFKDYKEGSIE</sequence>
<dbReference type="Proteomes" id="UP000030008">
    <property type="component" value="Unassembled WGS sequence"/>
</dbReference>
<reference evidence="4" key="2">
    <citation type="journal article" date="2019" name="Nat. Med.">
        <title>A library of human gut bacterial isolates paired with longitudinal multiomics data enables mechanistic microbiome research.</title>
        <authorList>
            <person name="Poyet M."/>
            <person name="Groussin M."/>
            <person name="Gibbons S.M."/>
            <person name="Avila-Pacheco J."/>
            <person name="Jiang X."/>
            <person name="Kearney S.M."/>
            <person name="Perrotta A.R."/>
            <person name="Berdy B."/>
            <person name="Zhao S."/>
            <person name="Lieberman T.D."/>
            <person name="Swanson P.K."/>
            <person name="Smith M."/>
            <person name="Roesemann S."/>
            <person name="Alexander J.E."/>
            <person name="Rich S.A."/>
            <person name="Livny J."/>
            <person name="Vlamakis H."/>
            <person name="Clish C."/>
            <person name="Bullock K."/>
            <person name="Deik A."/>
            <person name="Scott J."/>
            <person name="Pierce K.A."/>
            <person name="Xavier R.J."/>
            <person name="Alm E.J."/>
        </authorList>
    </citation>
    <scope>NUCLEOTIDE SEQUENCE</scope>
    <source>
        <strain evidence="4">BIOML-A12</strain>
    </source>
</reference>
<evidence type="ECO:0000313" key="2">
    <source>
        <dbReference type="EMBL" id="KGJ54210.1"/>
    </source>
</evidence>
<organism evidence="2 5">
    <name type="scientific">Clostridium innocuum</name>
    <dbReference type="NCBI Taxonomy" id="1522"/>
    <lineage>
        <taxon>Bacteria</taxon>
        <taxon>Bacillati</taxon>
        <taxon>Bacillota</taxon>
        <taxon>Clostridia</taxon>
        <taxon>Eubacteriales</taxon>
        <taxon>Clostridiaceae</taxon>
        <taxon>Clostridium</taxon>
    </lineage>
</organism>
<dbReference type="EMBL" id="JAKTMA010000023">
    <property type="protein sequence ID" value="MCR0233762.1"/>
    <property type="molecule type" value="Genomic_DNA"/>
</dbReference>
<dbReference type="EMBL" id="JQIF01000020">
    <property type="protein sequence ID" value="KGJ54210.1"/>
    <property type="molecule type" value="Genomic_DNA"/>
</dbReference>
<evidence type="ECO:0000313" key="4">
    <source>
        <dbReference type="EMBL" id="MZH58137.1"/>
    </source>
</evidence>
<dbReference type="Proteomes" id="UP001203972">
    <property type="component" value="Unassembled WGS sequence"/>
</dbReference>
<accession>A0A099I933</accession>
<evidence type="ECO:0000313" key="5">
    <source>
        <dbReference type="Proteomes" id="UP000030008"/>
    </source>
</evidence>
<gene>
    <name evidence="2" type="ORF">CIAN88_04945</name>
    <name evidence="4" type="ORF">GT664_20840</name>
    <name evidence="3" type="ORF">MKC95_13395</name>
</gene>
<evidence type="ECO:0000256" key="1">
    <source>
        <dbReference type="SAM" id="SignalP"/>
    </source>
</evidence>
<comment type="caution">
    <text evidence="2">The sequence shown here is derived from an EMBL/GenBank/DDBJ whole genome shotgun (WGS) entry which is preliminary data.</text>
</comment>
<protein>
    <submittedName>
        <fullName evidence="2">Fe3+-citrate ABC transporter substrate-binding protein</fullName>
    </submittedName>
</protein>
<name>A0A099I933_CLOIN</name>
<dbReference type="EMBL" id="WWTN01000056">
    <property type="protein sequence ID" value="MZH58137.1"/>
    <property type="molecule type" value="Genomic_DNA"/>
</dbReference>
<keyword evidence="1" id="KW-0732">Signal</keyword>
<proteinExistence type="predicted"/>
<feature type="chain" id="PRO_5014219767" evidence="1">
    <location>
        <begin position="19"/>
        <end position="253"/>
    </location>
</feature>
<reference evidence="3" key="3">
    <citation type="journal article" date="2022" name="Clin. Infect. Dis.">
        <title>Association between Clostridium innocuum and antibiotic-associated diarrhea in adults and children: A cross-sectional study and comparative genomics analysis.</title>
        <authorList>
            <person name="Cherny K.E."/>
            <person name="Muscat E.B."/>
            <person name="Balaji A."/>
            <person name="Mukherjee J."/>
            <person name="Ozer E.A."/>
            <person name="Angarone M.P."/>
            <person name="Hauser A.R."/>
            <person name="Sichel J.S."/>
            <person name="Amponsah E."/>
            <person name="Kociolek L.K."/>
        </authorList>
    </citation>
    <scope>NUCLEOTIDE SEQUENCE</scope>
    <source>
        <strain evidence="3">NU1-AC-029v</strain>
    </source>
</reference>
<dbReference type="PROSITE" id="PS51257">
    <property type="entry name" value="PROKAR_LIPOPROTEIN"/>
    <property type="match status" value="1"/>
</dbReference>
<evidence type="ECO:0000313" key="3">
    <source>
        <dbReference type="EMBL" id="MCR0233762.1"/>
    </source>
</evidence>
<dbReference type="AlphaFoldDB" id="A0A099I933"/>
<feature type="signal peptide" evidence="1">
    <location>
        <begin position="1"/>
        <end position="18"/>
    </location>
</feature>
<reference evidence="2 5" key="1">
    <citation type="submission" date="2014-08" db="EMBL/GenBank/DDBJ databases">
        <title>Clostridium innocuum, an unnegligible vancomycin-resistant pathogen causing extra-intestinal infections.</title>
        <authorList>
            <person name="Feng Y."/>
            <person name="Chiu C.-H."/>
        </authorList>
    </citation>
    <scope>NUCLEOTIDE SEQUENCE [LARGE SCALE GENOMIC DNA]</scope>
    <source>
        <strain evidence="2 5">AN88</strain>
    </source>
</reference>
<dbReference type="RefSeq" id="WP_002606498.1">
    <property type="nucleotide sequence ID" value="NZ_AP025565.1"/>
</dbReference>